<proteinExistence type="predicted"/>
<feature type="compositionally biased region" description="Polar residues" evidence="7">
    <location>
        <begin position="58"/>
        <end position="69"/>
    </location>
</feature>
<keyword evidence="5" id="KW-0443">Lipid metabolism</keyword>
<feature type="region of interest" description="Disordered" evidence="7">
    <location>
        <begin position="1"/>
        <end position="139"/>
    </location>
</feature>
<dbReference type="CDD" id="cd23995">
    <property type="entry name" value="Seipin_BSCL2_like"/>
    <property type="match status" value="1"/>
</dbReference>
<keyword evidence="6 8" id="KW-0472">Membrane</keyword>
<sequence length="522" mass="58411">MDPNDHVYSQTLNSDHDHHQPSADDDSVLSDVQPPPLPQFSPPSAKLRRRSLCPPSLSAESTHTASRSQIIDDDDDDATRKKPNLSQKRHHNLVKSKEIKDSEIEEIPAKPNLIQGKKVPPFPSPSVVTEEKGEDSTLTTAASAKHDALADCADSSEVPARLDDSPPSNPLEYASGFVIGAILFQIRILIWLIKFPLWLTFHTCMFVVDPFGTWRKGIRFSTQVVGSALGCVGNPARVIFKDQKAFWNVAFTCGWGFLWSMVVCCVLFAVAVSSLIFSGFLVKGLAQKPTQLRQGFNFDYTKQSPVAYVPITSCAGVDGGHDSKKEIPASRWVGQRVLPPKQKVQVTVSLEVPESGYNRNLGVFQIRTDFLTNSGKTIASLSQPCMLKFRSEPIRLIKTLFNIVPLLTGYASETQTLDVNIRGFVEREEPTSCVRVTLEPRSEHIHGAGLPQIYDSSVVIEAQLPFYKRIIWNWKISLFIWIAMTSFVVQVLFLVVCCWPFIIRRTWQKRRRPAPPRSRNGK</sequence>
<evidence type="ECO:0008006" key="11">
    <source>
        <dbReference type="Google" id="ProtNLM"/>
    </source>
</evidence>
<keyword evidence="2 8" id="KW-0812">Transmembrane</keyword>
<dbReference type="EMBL" id="JASCZI010271877">
    <property type="protein sequence ID" value="MED6216463.1"/>
    <property type="molecule type" value="Genomic_DNA"/>
</dbReference>
<organism evidence="9 10">
    <name type="scientific">Stylosanthes scabra</name>
    <dbReference type="NCBI Taxonomy" id="79078"/>
    <lineage>
        <taxon>Eukaryota</taxon>
        <taxon>Viridiplantae</taxon>
        <taxon>Streptophyta</taxon>
        <taxon>Embryophyta</taxon>
        <taxon>Tracheophyta</taxon>
        <taxon>Spermatophyta</taxon>
        <taxon>Magnoliopsida</taxon>
        <taxon>eudicotyledons</taxon>
        <taxon>Gunneridae</taxon>
        <taxon>Pentapetalae</taxon>
        <taxon>rosids</taxon>
        <taxon>fabids</taxon>
        <taxon>Fabales</taxon>
        <taxon>Fabaceae</taxon>
        <taxon>Papilionoideae</taxon>
        <taxon>50 kb inversion clade</taxon>
        <taxon>dalbergioids sensu lato</taxon>
        <taxon>Dalbergieae</taxon>
        <taxon>Pterocarpus clade</taxon>
        <taxon>Stylosanthes</taxon>
    </lineage>
</organism>
<comment type="subcellular location">
    <subcellularLocation>
        <location evidence="1">Endoplasmic reticulum membrane</location>
        <topology evidence="1">Multi-pass membrane protein</topology>
    </subcellularLocation>
</comment>
<dbReference type="Proteomes" id="UP001341840">
    <property type="component" value="Unassembled WGS sequence"/>
</dbReference>
<evidence type="ECO:0000313" key="9">
    <source>
        <dbReference type="EMBL" id="MED6216463.1"/>
    </source>
</evidence>
<protein>
    <recommendedName>
        <fullName evidence="11">Seipin</fullName>
    </recommendedName>
</protein>
<comment type="caution">
    <text evidence="9">The sequence shown here is derived from an EMBL/GenBank/DDBJ whole genome shotgun (WGS) entry which is preliminary data.</text>
</comment>
<evidence type="ECO:0000256" key="7">
    <source>
        <dbReference type="SAM" id="MobiDB-lite"/>
    </source>
</evidence>
<dbReference type="InterPro" id="IPR009617">
    <property type="entry name" value="Seipin"/>
</dbReference>
<evidence type="ECO:0000256" key="2">
    <source>
        <dbReference type="ARBA" id="ARBA00022692"/>
    </source>
</evidence>
<accession>A0ABU6Z588</accession>
<keyword evidence="4 8" id="KW-1133">Transmembrane helix</keyword>
<dbReference type="PANTHER" id="PTHR21212:SF4">
    <property type="entry name" value="PROTEIN (SEIPIN), PUTATIVE-RELATED"/>
    <property type="match status" value="1"/>
</dbReference>
<feature type="transmembrane region" description="Helical" evidence="8">
    <location>
        <begin position="478"/>
        <end position="502"/>
    </location>
</feature>
<keyword evidence="3" id="KW-0256">Endoplasmic reticulum</keyword>
<feature type="compositionally biased region" description="Basic residues" evidence="7">
    <location>
        <begin position="81"/>
        <end position="94"/>
    </location>
</feature>
<dbReference type="Pfam" id="PF06775">
    <property type="entry name" value="Seipin"/>
    <property type="match status" value="1"/>
</dbReference>
<name>A0ABU6Z588_9FABA</name>
<reference evidence="9 10" key="1">
    <citation type="journal article" date="2023" name="Plants (Basel)">
        <title>Bridging the Gap: Combining Genomics and Transcriptomics Approaches to Understand Stylosanthes scabra, an Orphan Legume from the Brazilian Caatinga.</title>
        <authorList>
            <person name="Ferreira-Neto J.R.C."/>
            <person name="da Silva M.D."/>
            <person name="Binneck E."/>
            <person name="de Melo N.F."/>
            <person name="da Silva R.H."/>
            <person name="de Melo A.L.T.M."/>
            <person name="Pandolfi V."/>
            <person name="Bustamante F.O."/>
            <person name="Brasileiro-Vidal A.C."/>
            <person name="Benko-Iseppon A.M."/>
        </authorList>
    </citation>
    <scope>NUCLEOTIDE SEQUENCE [LARGE SCALE GENOMIC DNA]</scope>
    <source>
        <tissue evidence="9">Leaves</tissue>
    </source>
</reference>
<evidence type="ECO:0000256" key="3">
    <source>
        <dbReference type="ARBA" id="ARBA00022824"/>
    </source>
</evidence>
<dbReference type="PANTHER" id="PTHR21212">
    <property type="entry name" value="BERNARDINELLI-SEIP CONGENITAL LIPODYSTROPHY 2 HOMOLOG BSCL2 PROTEIN"/>
    <property type="match status" value="1"/>
</dbReference>
<feature type="transmembrane region" description="Helical" evidence="8">
    <location>
        <begin position="257"/>
        <end position="282"/>
    </location>
</feature>
<evidence type="ECO:0000256" key="4">
    <source>
        <dbReference type="ARBA" id="ARBA00022989"/>
    </source>
</evidence>
<keyword evidence="10" id="KW-1185">Reference proteome</keyword>
<evidence type="ECO:0000256" key="8">
    <source>
        <dbReference type="SAM" id="Phobius"/>
    </source>
</evidence>
<evidence type="ECO:0000256" key="5">
    <source>
        <dbReference type="ARBA" id="ARBA00023098"/>
    </source>
</evidence>
<gene>
    <name evidence="9" type="ORF">PIB30_117099</name>
</gene>
<evidence type="ECO:0000256" key="1">
    <source>
        <dbReference type="ARBA" id="ARBA00004477"/>
    </source>
</evidence>
<evidence type="ECO:0000256" key="6">
    <source>
        <dbReference type="ARBA" id="ARBA00023136"/>
    </source>
</evidence>
<evidence type="ECO:0000313" key="10">
    <source>
        <dbReference type="Proteomes" id="UP001341840"/>
    </source>
</evidence>